<dbReference type="Gene3D" id="1.10.10.2840">
    <property type="entry name" value="PucR C-terminal helix-turn-helix domain"/>
    <property type="match status" value="1"/>
</dbReference>
<protein>
    <recommendedName>
        <fullName evidence="1">PucR C-terminal helix-turn-helix domain-containing protein</fullName>
    </recommendedName>
</protein>
<dbReference type="InterPro" id="IPR042070">
    <property type="entry name" value="PucR_C-HTH_sf"/>
</dbReference>
<gene>
    <name evidence="2" type="ORF">B0T46_21755</name>
</gene>
<keyword evidence="3" id="KW-1185">Reference proteome</keyword>
<evidence type="ECO:0000259" key="1">
    <source>
        <dbReference type="Pfam" id="PF13556"/>
    </source>
</evidence>
<evidence type="ECO:0000313" key="2">
    <source>
        <dbReference type="EMBL" id="ONM46703.1"/>
    </source>
</evidence>
<dbReference type="InterPro" id="IPR051448">
    <property type="entry name" value="CdaR-like_regulators"/>
</dbReference>
<organism evidence="2 3">
    <name type="scientific">Nocardia donostiensis</name>
    <dbReference type="NCBI Taxonomy" id="1538463"/>
    <lineage>
        <taxon>Bacteria</taxon>
        <taxon>Bacillati</taxon>
        <taxon>Actinomycetota</taxon>
        <taxon>Actinomycetes</taxon>
        <taxon>Mycobacteriales</taxon>
        <taxon>Nocardiaceae</taxon>
        <taxon>Nocardia</taxon>
    </lineage>
</organism>
<dbReference type="EMBL" id="MUMY01000021">
    <property type="protein sequence ID" value="ONM46703.1"/>
    <property type="molecule type" value="Genomic_DNA"/>
</dbReference>
<evidence type="ECO:0000313" key="3">
    <source>
        <dbReference type="Proteomes" id="UP000188836"/>
    </source>
</evidence>
<dbReference type="STRING" id="1538463.B0T36_23345"/>
<dbReference type="InterPro" id="IPR025736">
    <property type="entry name" value="PucR_C-HTH_dom"/>
</dbReference>
<dbReference type="Pfam" id="PF13556">
    <property type="entry name" value="HTH_30"/>
    <property type="match status" value="1"/>
</dbReference>
<dbReference type="Proteomes" id="UP000188836">
    <property type="component" value="Unassembled WGS sequence"/>
</dbReference>
<sequence length="378" mass="40768">MTDSADAVARAHRELVRASVAAQGTRGIAERIAAMVGGWMLLLDGTGAPLASIPEGARAHLALVQTELTRFATRARPTAMSLTIPGETVSIRSVGVAGRIRGFIAIGRANPLNAVERSLVDTATYLLAEDLHRSDELRQAARNNRLAVLQLLLGGHAEVARTTSETLRVPIPDGQVRAALLGVPRRHALDLLEAAENDHALRRIETVIAELRPGRVGIVLPTAEGDVRTLEAILRRVPHGRGAVTDTVEVAELPEAWRRVRGVFEAAPDKPGKLYMARDVSEAGLLRHLSGPDTRAWAQAALAPVTELDQGSKVDFSQTLRAFLAHNGQADASAGALGIHRHTLRYRMTRIADTLGRDLDDPTVRAELWFALQLYPGD</sequence>
<name>A0A1W0ARB8_9NOCA</name>
<proteinExistence type="predicted"/>
<dbReference type="PANTHER" id="PTHR33744">
    <property type="entry name" value="CARBOHYDRATE DIACID REGULATOR"/>
    <property type="match status" value="1"/>
</dbReference>
<comment type="caution">
    <text evidence="2">The sequence shown here is derived from an EMBL/GenBank/DDBJ whole genome shotgun (WGS) entry which is preliminary data.</text>
</comment>
<accession>A0A1W0ARB8</accession>
<dbReference type="OrthoDB" id="8450798at2"/>
<feature type="domain" description="PucR C-terminal helix-turn-helix" evidence="1">
    <location>
        <begin position="318"/>
        <end position="373"/>
    </location>
</feature>
<dbReference type="RefSeq" id="WP_077120374.1">
    <property type="nucleotide sequence ID" value="NZ_LOKT01000020.1"/>
</dbReference>
<dbReference type="AlphaFoldDB" id="A0A1W0ARB8"/>
<reference evidence="2 3" key="1">
    <citation type="journal article" date="2016" name="Antonie Van Leeuwenhoek">
        <title>Nocardia donostiensis sp. nov., isolated from human respiratory specimens.</title>
        <authorList>
            <person name="Ercibengoa M."/>
            <person name="Bell M."/>
            <person name="Marimon J.M."/>
            <person name="Humrighouse B."/>
            <person name="Klenk H.P."/>
            <person name="Potter G."/>
            <person name="Perez-Trallero E."/>
        </authorList>
    </citation>
    <scope>NUCLEOTIDE SEQUENCE [LARGE SCALE GENOMIC DNA]</scope>
    <source>
        <strain evidence="2 3">X1655</strain>
    </source>
</reference>
<dbReference type="PANTHER" id="PTHR33744:SF1">
    <property type="entry name" value="DNA-BINDING TRANSCRIPTIONAL ACTIVATOR ADER"/>
    <property type="match status" value="1"/>
</dbReference>